<comment type="caution">
    <text evidence="3">The sequence shown here is derived from an EMBL/GenBank/DDBJ whole genome shotgun (WGS) entry which is preliminary data.</text>
</comment>
<dbReference type="Pfam" id="PF01883">
    <property type="entry name" value="FeS_assembly_P"/>
    <property type="match status" value="1"/>
</dbReference>
<accession>A0A7C2GF00</accession>
<organism evidence="3">
    <name type="scientific">Thermus islandicus</name>
    <dbReference type="NCBI Taxonomy" id="540988"/>
    <lineage>
        <taxon>Bacteria</taxon>
        <taxon>Thermotogati</taxon>
        <taxon>Deinococcota</taxon>
        <taxon>Deinococci</taxon>
        <taxon>Thermales</taxon>
        <taxon>Thermaceae</taxon>
        <taxon>Thermus</taxon>
    </lineage>
</organism>
<dbReference type="InterPro" id="IPR052339">
    <property type="entry name" value="Fe-S_Maturation_MIP18"/>
</dbReference>
<evidence type="ECO:0000259" key="1">
    <source>
        <dbReference type="Pfam" id="PF01883"/>
    </source>
</evidence>
<protein>
    <submittedName>
        <fullName evidence="3">Phenylacetate-CoA oxygenase subunit PaaJ</fullName>
    </submittedName>
</protein>
<evidence type="ECO:0000313" key="3">
    <source>
        <dbReference type="EMBL" id="HEH82229.1"/>
    </source>
</evidence>
<name>A0A7C2GF00_9DEIN</name>
<dbReference type="NCBIfam" id="TIGR02159">
    <property type="entry name" value="PA_CoA_Oxy4"/>
    <property type="match status" value="1"/>
</dbReference>
<dbReference type="InterPro" id="IPR002744">
    <property type="entry name" value="MIP18-like"/>
</dbReference>
<dbReference type="SUPFAM" id="SSF117916">
    <property type="entry name" value="Fe-S cluster assembly (FSCA) domain-like"/>
    <property type="match status" value="1"/>
</dbReference>
<gene>
    <name evidence="3" type="primary">paaJ</name>
    <name evidence="3" type="ORF">ENP73_04365</name>
</gene>
<feature type="domain" description="MIP18 family-like" evidence="1">
    <location>
        <begin position="25"/>
        <end position="93"/>
    </location>
</feature>
<dbReference type="EMBL" id="DSKL01000180">
    <property type="protein sequence ID" value="HEH82229.1"/>
    <property type="molecule type" value="Genomic_DNA"/>
</dbReference>
<dbReference type="PANTHER" id="PTHR42831">
    <property type="entry name" value="FE-S PROTEIN MATURATION AUXILIARY FACTOR YITW"/>
    <property type="match status" value="1"/>
</dbReference>
<dbReference type="AlphaFoldDB" id="A0A7C2GF00"/>
<dbReference type="InterPro" id="IPR011883">
    <property type="entry name" value="PaaD-like"/>
</dbReference>
<dbReference type="PANTHER" id="PTHR42831:SF3">
    <property type="entry name" value="1,2-PHENYLACETYL-COA EPOXIDASE, SUBUNIT D-RELATED"/>
    <property type="match status" value="1"/>
</dbReference>
<dbReference type="Pfam" id="PF23451">
    <property type="entry name" value="Zn_ribbon_PaaD"/>
    <property type="match status" value="1"/>
</dbReference>
<dbReference type="InterPro" id="IPR034904">
    <property type="entry name" value="FSCA_dom_sf"/>
</dbReference>
<dbReference type="InterPro" id="IPR056572">
    <property type="entry name" value="Zn_ribbon_PaaD"/>
</dbReference>
<evidence type="ECO:0000259" key="2">
    <source>
        <dbReference type="Pfam" id="PF23451"/>
    </source>
</evidence>
<reference evidence="3" key="1">
    <citation type="journal article" date="2020" name="mSystems">
        <title>Genome- and Community-Level Interaction Insights into Carbon Utilization and Element Cycling Functions of Hydrothermarchaeota in Hydrothermal Sediment.</title>
        <authorList>
            <person name="Zhou Z."/>
            <person name="Liu Y."/>
            <person name="Xu W."/>
            <person name="Pan J."/>
            <person name="Luo Z.H."/>
            <person name="Li M."/>
        </authorList>
    </citation>
    <scope>NUCLEOTIDE SEQUENCE [LARGE SCALE GENOMIC DNA]</scope>
    <source>
        <strain evidence="3">SpSt-246</strain>
    </source>
</reference>
<dbReference type="Gene3D" id="3.30.300.130">
    <property type="entry name" value="Fe-S cluster assembly (FSCA)"/>
    <property type="match status" value="1"/>
</dbReference>
<feature type="domain" description="PaaD zinc beta ribbon" evidence="2">
    <location>
        <begin position="126"/>
        <end position="169"/>
    </location>
</feature>
<proteinExistence type="predicted"/>
<sequence>MVPPRGDAVRGPLGPGGEGVVARYWEALRGVKDPEIPVLNIVEMGMVLGVEAEGKRVRVRFRPTFSGCPALKLIREEIVGALKRAGAEEVEVEEVRTPWSTAAMTEEAREKLLRYGIAPPLPMAGAPSQDPSCPRCGGREVVLKNPFGATLCKMLYQCAACGEVFEAFKTV</sequence>